<evidence type="ECO:0000313" key="1">
    <source>
        <dbReference type="EMBL" id="KKK99485.1"/>
    </source>
</evidence>
<gene>
    <name evidence="1" type="ORF">LCGC14_2632290</name>
</gene>
<name>A0A0F9AMG3_9ZZZZ</name>
<dbReference type="AlphaFoldDB" id="A0A0F9AMG3"/>
<accession>A0A0F9AMG3</accession>
<feature type="non-terminal residue" evidence="1">
    <location>
        <position position="54"/>
    </location>
</feature>
<protein>
    <submittedName>
        <fullName evidence="1">Uncharacterized protein</fullName>
    </submittedName>
</protein>
<proteinExistence type="predicted"/>
<comment type="caution">
    <text evidence="1">The sequence shown here is derived from an EMBL/GenBank/DDBJ whole genome shotgun (WGS) entry which is preliminary data.</text>
</comment>
<reference evidence="1" key="1">
    <citation type="journal article" date="2015" name="Nature">
        <title>Complex archaea that bridge the gap between prokaryotes and eukaryotes.</title>
        <authorList>
            <person name="Spang A."/>
            <person name="Saw J.H."/>
            <person name="Jorgensen S.L."/>
            <person name="Zaremba-Niedzwiedzka K."/>
            <person name="Martijn J."/>
            <person name="Lind A.E."/>
            <person name="van Eijk R."/>
            <person name="Schleper C."/>
            <person name="Guy L."/>
            <person name="Ettema T.J."/>
        </authorList>
    </citation>
    <scope>NUCLEOTIDE SEQUENCE</scope>
</reference>
<organism evidence="1">
    <name type="scientific">marine sediment metagenome</name>
    <dbReference type="NCBI Taxonomy" id="412755"/>
    <lineage>
        <taxon>unclassified sequences</taxon>
        <taxon>metagenomes</taxon>
        <taxon>ecological metagenomes</taxon>
    </lineage>
</organism>
<sequence length="54" mass="6623">MIYVKIRNQIIEVDEAITTSRLEGKRHLKIQKYLIEKQLKRYNLKIDVYINYIL</sequence>
<dbReference type="EMBL" id="LAZR01045185">
    <property type="protein sequence ID" value="KKK99485.1"/>
    <property type="molecule type" value="Genomic_DNA"/>
</dbReference>